<gene>
    <name evidence="1" type="ORF">GCM10009554_57440</name>
</gene>
<sequence>MALPAPDLDDRRFGDLVTEALDIVRRSCPEWTDQSPADAGVTLIEAHAYLIDGLYQRLNRVPDRLQLKFLDLIGLRLVPPTPATAPVTFWLSAPARAPLTVARGTEIGTIRSGSEPAVVFTSTADLTISPCSVVALLTRTEEEPDPVEHDLGASAAVAFSTPPRAGDELLIGLDGAAPSLAVRLEYGGQTEGLGIDPDDPPLAWEAWTGSSWTACDVDRDETGGLNRSGSMVLHLPAGHQTSVIGGQPAGWIRARVEEPGDGQAGYTASPLVRRLDACSVGGTADAVHAELVFDEVLGESDGVPGQVFAVGTAPVLAGIASPVIEVSSEHGWTEWSEVDDFAASGPEDRHFRLDAVPGEVSFGPAVRLADGGLRRHGAVPAKDEIVRIRGYATGGGLRGNVPRAAIVSLRSSIPFVSAVENRVAAQGGTDGESLAEARDRAPMLLRTRGRAVTAEDYEALAREAVPEAARIRCITAGDAELAGTVKVLVVPAAAQRDGEIIFADLVPPVPLLEKLAERLEQVRLIGTRVSVEPPRYRGVTVVARLVARPRVDRDRVRAEALAVLYRFLNPLPGGGFDGSGWEFGRSVRSGDVYAVLQAVRGVQAVEDIRLFSANPVTGERGTEQARIDLERNSLVYSFEHLVKVEDH</sequence>
<name>A0ABN1R8S0_9ACTN</name>
<dbReference type="RefSeq" id="WP_343976798.1">
    <property type="nucleotide sequence ID" value="NZ_BAAAHK010000013.1"/>
</dbReference>
<dbReference type="InterPro" id="IPR010272">
    <property type="entry name" value="T6SS_TssF"/>
</dbReference>
<organism evidence="1 2">
    <name type="scientific">Kribbella koreensis</name>
    <dbReference type="NCBI Taxonomy" id="57909"/>
    <lineage>
        <taxon>Bacteria</taxon>
        <taxon>Bacillati</taxon>
        <taxon>Actinomycetota</taxon>
        <taxon>Actinomycetes</taxon>
        <taxon>Propionibacteriales</taxon>
        <taxon>Kribbellaceae</taxon>
        <taxon>Kribbella</taxon>
    </lineage>
</organism>
<comment type="caution">
    <text evidence="1">The sequence shown here is derived from an EMBL/GenBank/DDBJ whole genome shotgun (WGS) entry which is preliminary data.</text>
</comment>
<dbReference type="InterPro" id="IPR011749">
    <property type="entry name" value="CHP02243"/>
</dbReference>
<accession>A0ABN1R8S0</accession>
<dbReference type="Pfam" id="PF05947">
    <property type="entry name" value="T6SS_TssF"/>
    <property type="match status" value="1"/>
</dbReference>
<evidence type="ECO:0000313" key="1">
    <source>
        <dbReference type="EMBL" id="GAA0953260.1"/>
    </source>
</evidence>
<proteinExistence type="predicted"/>
<dbReference type="NCBIfam" id="TIGR02243">
    <property type="entry name" value="putative baseplate assembly protein"/>
    <property type="match status" value="1"/>
</dbReference>
<keyword evidence="2" id="KW-1185">Reference proteome</keyword>
<protein>
    <submittedName>
        <fullName evidence="1">Baseplate assembly protein</fullName>
    </submittedName>
</protein>
<evidence type="ECO:0000313" key="2">
    <source>
        <dbReference type="Proteomes" id="UP001500542"/>
    </source>
</evidence>
<dbReference type="EMBL" id="BAAAHK010000013">
    <property type="protein sequence ID" value="GAA0953260.1"/>
    <property type="molecule type" value="Genomic_DNA"/>
</dbReference>
<dbReference type="Proteomes" id="UP001500542">
    <property type="component" value="Unassembled WGS sequence"/>
</dbReference>
<reference evidence="1 2" key="1">
    <citation type="journal article" date="2019" name="Int. J. Syst. Evol. Microbiol.">
        <title>The Global Catalogue of Microorganisms (GCM) 10K type strain sequencing project: providing services to taxonomists for standard genome sequencing and annotation.</title>
        <authorList>
            <consortium name="The Broad Institute Genomics Platform"/>
            <consortium name="The Broad Institute Genome Sequencing Center for Infectious Disease"/>
            <person name="Wu L."/>
            <person name="Ma J."/>
        </authorList>
    </citation>
    <scope>NUCLEOTIDE SEQUENCE [LARGE SCALE GENOMIC DNA]</scope>
    <source>
        <strain evidence="1 2">JCM 10977</strain>
    </source>
</reference>